<proteinExistence type="predicted"/>
<reference evidence="1" key="2">
    <citation type="journal article" date="2015" name="Data Brief">
        <title>Shoot transcriptome of the giant reed, Arundo donax.</title>
        <authorList>
            <person name="Barrero R.A."/>
            <person name="Guerrero F.D."/>
            <person name="Moolhuijzen P."/>
            <person name="Goolsby J.A."/>
            <person name="Tidwell J."/>
            <person name="Bellgard S.E."/>
            <person name="Bellgard M.I."/>
        </authorList>
    </citation>
    <scope>NUCLEOTIDE SEQUENCE</scope>
    <source>
        <tissue evidence="1">Shoot tissue taken approximately 20 cm above the soil surface</tissue>
    </source>
</reference>
<evidence type="ECO:0000313" key="1">
    <source>
        <dbReference type="EMBL" id="JAD74358.1"/>
    </source>
</evidence>
<sequence>MDDLSQEESTQVSDDLVEFICRQMTILSFWCLLYSARKRCFIAKHVLLDKITVNEL</sequence>
<dbReference type="EMBL" id="GBRH01223537">
    <property type="protein sequence ID" value="JAD74358.1"/>
    <property type="molecule type" value="Transcribed_RNA"/>
</dbReference>
<dbReference type="AlphaFoldDB" id="A0A0A9CIS0"/>
<protein>
    <submittedName>
        <fullName evidence="1">Uncharacterized protein</fullName>
    </submittedName>
</protein>
<accession>A0A0A9CIS0</accession>
<organism evidence="1">
    <name type="scientific">Arundo donax</name>
    <name type="common">Giant reed</name>
    <name type="synonym">Donax arundinaceus</name>
    <dbReference type="NCBI Taxonomy" id="35708"/>
    <lineage>
        <taxon>Eukaryota</taxon>
        <taxon>Viridiplantae</taxon>
        <taxon>Streptophyta</taxon>
        <taxon>Embryophyta</taxon>
        <taxon>Tracheophyta</taxon>
        <taxon>Spermatophyta</taxon>
        <taxon>Magnoliopsida</taxon>
        <taxon>Liliopsida</taxon>
        <taxon>Poales</taxon>
        <taxon>Poaceae</taxon>
        <taxon>PACMAD clade</taxon>
        <taxon>Arundinoideae</taxon>
        <taxon>Arundineae</taxon>
        <taxon>Arundo</taxon>
    </lineage>
</organism>
<reference evidence="1" key="1">
    <citation type="submission" date="2014-09" db="EMBL/GenBank/DDBJ databases">
        <authorList>
            <person name="Magalhaes I.L.F."/>
            <person name="Oliveira U."/>
            <person name="Santos F.R."/>
            <person name="Vidigal T.H.D.A."/>
            <person name="Brescovit A.D."/>
            <person name="Santos A.J."/>
        </authorList>
    </citation>
    <scope>NUCLEOTIDE SEQUENCE</scope>
    <source>
        <tissue evidence="1">Shoot tissue taken approximately 20 cm above the soil surface</tissue>
    </source>
</reference>
<name>A0A0A9CIS0_ARUDO</name>